<keyword evidence="2" id="KW-0282">Flagellum</keyword>
<evidence type="ECO:0000313" key="3">
    <source>
        <dbReference type="Proteomes" id="UP000190188"/>
    </source>
</evidence>
<feature type="region of interest" description="Disordered" evidence="1">
    <location>
        <begin position="115"/>
        <end position="139"/>
    </location>
</feature>
<dbReference type="SUPFAM" id="SSF47413">
    <property type="entry name" value="lambda repressor-like DNA-binding domains"/>
    <property type="match status" value="1"/>
</dbReference>
<evidence type="ECO:0000313" key="2">
    <source>
        <dbReference type="EMBL" id="OPA75665.1"/>
    </source>
</evidence>
<dbReference type="InterPro" id="IPR022258">
    <property type="entry name" value="Flagellar_operon_YvyF"/>
</dbReference>
<comment type="caution">
    <text evidence="2">The sequence shown here is derived from an EMBL/GenBank/DDBJ whole genome shotgun (WGS) entry which is preliminary data.</text>
</comment>
<dbReference type="OrthoDB" id="1739831at2"/>
<keyword evidence="2" id="KW-0966">Cell projection</keyword>
<keyword evidence="2" id="KW-0969">Cilium</keyword>
<protein>
    <submittedName>
        <fullName evidence="2">Flagellar protein</fullName>
    </submittedName>
</protein>
<dbReference type="CDD" id="cd00093">
    <property type="entry name" value="HTH_XRE"/>
    <property type="match status" value="1"/>
</dbReference>
<dbReference type="Proteomes" id="UP000190188">
    <property type="component" value="Unassembled WGS sequence"/>
</dbReference>
<evidence type="ECO:0000256" key="1">
    <source>
        <dbReference type="SAM" id="MobiDB-lite"/>
    </source>
</evidence>
<dbReference type="InterPro" id="IPR010982">
    <property type="entry name" value="Lambda_DNA-bd_dom_sf"/>
</dbReference>
<dbReference type="RefSeq" id="WP_078500982.1">
    <property type="nucleotide sequence ID" value="NZ_MSZX01000008.1"/>
</dbReference>
<dbReference type="GO" id="GO:0003677">
    <property type="term" value="F:DNA binding"/>
    <property type="evidence" value="ECO:0007669"/>
    <property type="project" value="InterPro"/>
</dbReference>
<proteinExistence type="predicted"/>
<dbReference type="STRING" id="1324314.BVG16_20245"/>
<dbReference type="AlphaFoldDB" id="A0A1T2X764"/>
<sequence length="139" mass="16343">MNVENCPRCDRIFAKGIRDICPRCYQDIEQEYEICVKYLREYKQATMQELSEETGVSVSQITKFLREGRISMKNAPNMSYPCDACGLPIREGNLCIPCRSRLVKDINHLKEDNRRKELQNESQAGNQVYRAVDRFRERE</sequence>
<dbReference type="InterPro" id="IPR001387">
    <property type="entry name" value="Cro/C1-type_HTH"/>
</dbReference>
<reference evidence="2 3" key="1">
    <citation type="submission" date="2017-01" db="EMBL/GenBank/DDBJ databases">
        <title>Genome analysis of Paenibacillus selenitrireducens ES3-24.</title>
        <authorList>
            <person name="Xu D."/>
            <person name="Yao R."/>
            <person name="Zheng S."/>
        </authorList>
    </citation>
    <scope>NUCLEOTIDE SEQUENCE [LARGE SCALE GENOMIC DNA]</scope>
    <source>
        <strain evidence="2 3">ES3-24</strain>
    </source>
</reference>
<name>A0A1T2X764_9BACL</name>
<keyword evidence="3" id="KW-1185">Reference proteome</keyword>
<dbReference type="EMBL" id="MSZX01000008">
    <property type="protein sequence ID" value="OPA75665.1"/>
    <property type="molecule type" value="Genomic_DNA"/>
</dbReference>
<organism evidence="2 3">
    <name type="scientific">Paenibacillus selenitireducens</name>
    <dbReference type="NCBI Taxonomy" id="1324314"/>
    <lineage>
        <taxon>Bacteria</taxon>
        <taxon>Bacillati</taxon>
        <taxon>Bacillota</taxon>
        <taxon>Bacilli</taxon>
        <taxon>Bacillales</taxon>
        <taxon>Paenibacillaceae</taxon>
        <taxon>Paenibacillus</taxon>
    </lineage>
</organism>
<accession>A0A1T2X764</accession>
<dbReference type="NCBIfam" id="TIGR03826">
    <property type="entry name" value="YvyF"/>
    <property type="match status" value="1"/>
</dbReference>
<gene>
    <name evidence="2" type="ORF">BVG16_20245</name>
</gene>